<dbReference type="Proteomes" id="UP000298860">
    <property type="component" value="Unassembled WGS sequence"/>
</dbReference>
<sequence>MAIGHGVTAEHNRVITDRSLWVRLHAVLANHPVVTAGLDTSAAGHGAPQHAVRQIDRLADHLRLAMLPGEQPAQPGTARAVARWLVDICGAFVRAWSRRPASTPAERRQFDQDLECLVAILTGVAATTPPHLTAHRSEPVDERAGTAW</sequence>
<evidence type="ECO:0000313" key="2">
    <source>
        <dbReference type="Proteomes" id="UP000298860"/>
    </source>
</evidence>
<dbReference type="EMBL" id="BJFL01000027">
    <property type="protein sequence ID" value="GDY32645.1"/>
    <property type="molecule type" value="Genomic_DNA"/>
</dbReference>
<accession>A0A4D4J773</accession>
<comment type="caution">
    <text evidence="1">The sequence shown here is derived from an EMBL/GenBank/DDBJ whole genome shotgun (WGS) entry which is preliminary data.</text>
</comment>
<evidence type="ECO:0000313" key="1">
    <source>
        <dbReference type="EMBL" id="GDY32645.1"/>
    </source>
</evidence>
<name>A0A4D4J773_9PSEU</name>
<proteinExistence type="predicted"/>
<reference evidence="2" key="1">
    <citation type="submission" date="2019-04" db="EMBL/GenBank/DDBJ databases">
        <title>Draft genome sequence of Pseudonocardiaceae bacterium SL3-2-4.</title>
        <authorList>
            <person name="Ningsih F."/>
            <person name="Yokota A."/>
            <person name="Sakai Y."/>
            <person name="Nanatani K."/>
            <person name="Yabe S."/>
            <person name="Oetari A."/>
            <person name="Sjamsuridzal W."/>
        </authorList>
    </citation>
    <scope>NUCLEOTIDE SEQUENCE [LARGE SCALE GENOMIC DNA]</scope>
    <source>
        <strain evidence="2">SL3-2-4</strain>
    </source>
</reference>
<keyword evidence="2" id="KW-1185">Reference proteome</keyword>
<dbReference type="AlphaFoldDB" id="A0A4D4J773"/>
<gene>
    <name evidence="1" type="ORF">GTS_42780</name>
</gene>
<organism evidence="1 2">
    <name type="scientific">Gandjariella thermophila</name>
    <dbReference type="NCBI Taxonomy" id="1931992"/>
    <lineage>
        <taxon>Bacteria</taxon>
        <taxon>Bacillati</taxon>
        <taxon>Actinomycetota</taxon>
        <taxon>Actinomycetes</taxon>
        <taxon>Pseudonocardiales</taxon>
        <taxon>Pseudonocardiaceae</taxon>
        <taxon>Gandjariella</taxon>
    </lineage>
</organism>
<dbReference type="RefSeq" id="WP_137815656.1">
    <property type="nucleotide sequence ID" value="NZ_BJFL01000027.1"/>
</dbReference>
<protein>
    <submittedName>
        <fullName evidence="1">Uncharacterized protein</fullName>
    </submittedName>
</protein>